<gene>
    <name evidence="1" type="ORF">rCG_23403</name>
</gene>
<name>A6KHA4_RAT</name>
<dbReference type="EMBL" id="CH474049">
    <property type="protein sequence ID" value="EDM14333.1"/>
    <property type="molecule type" value="Genomic_DNA"/>
</dbReference>
<sequence length="55" mass="6291">MWVVERITPTAEQCYFHIDVLSTTQIKTAKRTMNIQTTENPGFVPITQMGANKHL</sequence>
<dbReference type="Proteomes" id="UP000234681">
    <property type="component" value="Chromosome 15"/>
</dbReference>
<organism evidence="1 2">
    <name type="scientific">Rattus norvegicus</name>
    <name type="common">Rat</name>
    <dbReference type="NCBI Taxonomy" id="10116"/>
    <lineage>
        <taxon>Eukaryota</taxon>
        <taxon>Metazoa</taxon>
        <taxon>Chordata</taxon>
        <taxon>Craniata</taxon>
        <taxon>Vertebrata</taxon>
        <taxon>Euteleostomi</taxon>
        <taxon>Mammalia</taxon>
        <taxon>Eutheria</taxon>
        <taxon>Euarchontoglires</taxon>
        <taxon>Glires</taxon>
        <taxon>Rodentia</taxon>
        <taxon>Myomorpha</taxon>
        <taxon>Muroidea</taxon>
        <taxon>Muridae</taxon>
        <taxon>Murinae</taxon>
        <taxon>Rattus</taxon>
    </lineage>
</organism>
<reference evidence="1 2" key="1">
    <citation type="submission" date="2005-07" db="EMBL/GenBank/DDBJ databases">
        <authorList>
            <person name="Mural R.J."/>
            <person name="Li P.W."/>
            <person name="Adams M.D."/>
            <person name="Amanatides P.G."/>
            <person name="Baden-Tillson H."/>
            <person name="Barnstead M."/>
            <person name="Chin S.H."/>
            <person name="Dew I."/>
            <person name="Evans C.A."/>
            <person name="Ferriera S."/>
            <person name="Flanigan M."/>
            <person name="Fosler C."/>
            <person name="Glodek A."/>
            <person name="Gu Z."/>
            <person name="Holt R.A."/>
            <person name="Jennings D."/>
            <person name="Kraft C.L."/>
            <person name="Lu F."/>
            <person name="Nguyen T."/>
            <person name="Nusskern D.R."/>
            <person name="Pfannkoch C.M."/>
            <person name="Sitter C."/>
            <person name="Sutton G.G."/>
            <person name="Venter J.C."/>
            <person name="Wang Z."/>
            <person name="Woodage T."/>
            <person name="Zheng X.H."/>
            <person name="Zhong F."/>
        </authorList>
    </citation>
    <scope>NUCLEOTIDE SEQUENCE [LARGE SCALE GENOMIC DNA]</scope>
    <source>
        <strain>BN</strain>
        <strain evidence="2">Sprague-Dawley</strain>
    </source>
</reference>
<evidence type="ECO:0000313" key="1">
    <source>
        <dbReference type="EMBL" id="EDM14333.1"/>
    </source>
</evidence>
<protein>
    <submittedName>
        <fullName evidence="1">RCG23403</fullName>
    </submittedName>
</protein>
<proteinExistence type="predicted"/>
<evidence type="ECO:0000313" key="2">
    <source>
        <dbReference type="Proteomes" id="UP000234681"/>
    </source>
</evidence>
<accession>A6KHA4</accession>
<dbReference type="AlphaFoldDB" id="A6KHA4"/>